<evidence type="ECO:0000256" key="4">
    <source>
        <dbReference type="ARBA" id="ARBA00022892"/>
    </source>
</evidence>
<evidence type="ECO:0000256" key="3">
    <source>
        <dbReference type="ARBA" id="ARBA00022448"/>
    </source>
</evidence>
<comment type="subcellular location">
    <subcellularLocation>
        <location evidence="1 7">Membrane</location>
        <topology evidence="1 7">Peripheral membrane protein</topology>
    </subcellularLocation>
</comment>
<keyword evidence="4 7" id="KW-0931">ER-Golgi transport</keyword>
<dbReference type="OMA" id="EKAGNMY"/>
<evidence type="ECO:0000256" key="6">
    <source>
        <dbReference type="ARBA" id="ARBA00023136"/>
    </source>
</evidence>
<accession>A0A9P6Z5Z5</accession>
<dbReference type="GO" id="GO:0005774">
    <property type="term" value="C:vacuolar membrane"/>
    <property type="evidence" value="ECO:0007669"/>
    <property type="project" value="TreeGrafter"/>
</dbReference>
<evidence type="ECO:0000256" key="7">
    <source>
        <dbReference type="RuleBase" id="RU367013"/>
    </source>
</evidence>
<dbReference type="GO" id="GO:0019905">
    <property type="term" value="F:syntaxin binding"/>
    <property type="evidence" value="ECO:0007669"/>
    <property type="project" value="TreeGrafter"/>
</dbReference>
<organism evidence="8 9">
    <name type="scientific">Rhizopus delemar</name>
    <dbReference type="NCBI Taxonomy" id="936053"/>
    <lineage>
        <taxon>Eukaryota</taxon>
        <taxon>Fungi</taxon>
        <taxon>Fungi incertae sedis</taxon>
        <taxon>Mucoromycota</taxon>
        <taxon>Mucoromycotina</taxon>
        <taxon>Mucoromycetes</taxon>
        <taxon>Mucorales</taxon>
        <taxon>Mucorineae</taxon>
        <taxon>Rhizopodaceae</taxon>
        <taxon>Rhizopus</taxon>
    </lineage>
</organism>
<evidence type="ECO:0000256" key="5">
    <source>
        <dbReference type="ARBA" id="ARBA00022927"/>
    </source>
</evidence>
<evidence type="ECO:0000313" key="8">
    <source>
        <dbReference type="EMBL" id="KAG1571421.1"/>
    </source>
</evidence>
<dbReference type="GO" id="GO:0006886">
    <property type="term" value="P:intracellular protein transport"/>
    <property type="evidence" value="ECO:0007669"/>
    <property type="project" value="UniProtKB-UniRule"/>
</dbReference>
<proteinExistence type="inferred from homology"/>
<keyword evidence="6 7" id="KW-0472">Membrane</keyword>
<dbReference type="GO" id="GO:0031201">
    <property type="term" value="C:SNARE complex"/>
    <property type="evidence" value="ECO:0007669"/>
    <property type="project" value="TreeGrafter"/>
</dbReference>
<protein>
    <recommendedName>
        <fullName evidence="10">Soluble NSF attachment protein</fullName>
    </recommendedName>
</protein>
<dbReference type="InterPro" id="IPR000744">
    <property type="entry name" value="NSF_attach"/>
</dbReference>
<evidence type="ECO:0000313" key="9">
    <source>
        <dbReference type="Proteomes" id="UP000740926"/>
    </source>
</evidence>
<sequence length="292" mass="32944">MADYEQQARKNIKEAQKRLNSWSLPFIGSLNSSRYEEAAELYEKAGNIFKLAQQWKNAGDAFTEAAVLFMRGNGAKFEGSRAYDNAAKSYKRIDPKAAITALEAAVKLDQEGGNFRSAARHYQDIAELYENELNRPNDAFKTYKEAANLYLADESPALANKCLLKVAQISADLEDYPTAIEKYEQVAAASADDPLLKWSLKEYFLKAGLCHLCTDDTVKTSQALANYCNMDVSFESTREYALLRGIIDCVNQGDIERFTQIVYDYDKLTRLDAWKTAVLLKIKKAIDCEDLR</sequence>
<dbReference type="InterPro" id="IPR011990">
    <property type="entry name" value="TPR-like_helical_dom_sf"/>
</dbReference>
<dbReference type="Pfam" id="PF14938">
    <property type="entry name" value="SNAP"/>
    <property type="match status" value="1"/>
</dbReference>
<dbReference type="GO" id="GO:0035494">
    <property type="term" value="P:SNARE complex disassembly"/>
    <property type="evidence" value="ECO:0007669"/>
    <property type="project" value="TreeGrafter"/>
</dbReference>
<dbReference type="Proteomes" id="UP000740926">
    <property type="component" value="Unassembled WGS sequence"/>
</dbReference>
<dbReference type="SUPFAM" id="SSF48452">
    <property type="entry name" value="TPR-like"/>
    <property type="match status" value="1"/>
</dbReference>
<evidence type="ECO:0000256" key="1">
    <source>
        <dbReference type="ARBA" id="ARBA00004170"/>
    </source>
</evidence>
<comment type="similarity">
    <text evidence="2 7">Belongs to the SNAP family.</text>
</comment>
<dbReference type="EMBL" id="JAANIU010000567">
    <property type="protein sequence ID" value="KAG1571421.1"/>
    <property type="molecule type" value="Genomic_DNA"/>
</dbReference>
<comment type="caution">
    <text evidence="8">The sequence shown here is derived from an EMBL/GenBank/DDBJ whole genome shotgun (WGS) entry which is preliminary data.</text>
</comment>
<dbReference type="AlphaFoldDB" id="A0A9P6Z5Z5"/>
<keyword evidence="5 7" id="KW-0653">Protein transport</keyword>
<comment type="function">
    <text evidence="7">Required for vesicular transport between the endoplasmic reticulum and the Golgi apparatus.</text>
</comment>
<dbReference type="GO" id="GO:0005483">
    <property type="term" value="F:soluble NSF attachment protein activity"/>
    <property type="evidence" value="ECO:0007669"/>
    <property type="project" value="UniProtKB-ARBA"/>
</dbReference>
<reference evidence="8 9" key="1">
    <citation type="journal article" date="2020" name="Microb. Genom.">
        <title>Genetic diversity of clinical and environmental Mucorales isolates obtained from an investigation of mucormycosis cases among solid organ transplant recipients.</title>
        <authorList>
            <person name="Nguyen M.H."/>
            <person name="Kaul D."/>
            <person name="Muto C."/>
            <person name="Cheng S.J."/>
            <person name="Richter R.A."/>
            <person name="Bruno V.M."/>
            <person name="Liu G."/>
            <person name="Beyhan S."/>
            <person name="Sundermann A.J."/>
            <person name="Mounaud S."/>
            <person name="Pasculle A.W."/>
            <person name="Nierman W.C."/>
            <person name="Driscoll E."/>
            <person name="Cumbie R."/>
            <person name="Clancy C.J."/>
            <person name="Dupont C.L."/>
        </authorList>
    </citation>
    <scope>NUCLEOTIDE SEQUENCE [LARGE SCALE GENOMIC DNA]</scope>
    <source>
        <strain evidence="8 9">GL24</strain>
    </source>
</reference>
<dbReference type="Gene3D" id="1.25.40.10">
    <property type="entry name" value="Tetratricopeptide repeat domain"/>
    <property type="match status" value="1"/>
</dbReference>
<gene>
    <name evidence="8" type="ORF">G6F50_004629</name>
</gene>
<dbReference type="FunFam" id="1.25.40.10:FF:000049">
    <property type="entry name" value="Alpha-soluble NSF attachment protein-like"/>
    <property type="match status" value="1"/>
</dbReference>
<evidence type="ECO:0000256" key="2">
    <source>
        <dbReference type="ARBA" id="ARBA00010050"/>
    </source>
</evidence>
<dbReference type="PRINTS" id="PR00448">
    <property type="entry name" value="NSFATTACHMNT"/>
</dbReference>
<dbReference type="PANTHER" id="PTHR13768">
    <property type="entry name" value="SOLUBLE NSF ATTACHMENT PROTEIN SNAP"/>
    <property type="match status" value="1"/>
</dbReference>
<keyword evidence="3 7" id="KW-0813">Transport</keyword>
<dbReference type="PANTHER" id="PTHR13768:SF8">
    <property type="entry name" value="ALPHA-SOLUBLE NSF ATTACHMENT PROTEIN"/>
    <property type="match status" value="1"/>
</dbReference>
<name>A0A9P6Z5Z5_9FUNG</name>
<keyword evidence="9" id="KW-1185">Reference proteome</keyword>
<dbReference type="CDD" id="cd15832">
    <property type="entry name" value="SNAP"/>
    <property type="match status" value="1"/>
</dbReference>
<evidence type="ECO:0008006" key="10">
    <source>
        <dbReference type="Google" id="ProtNLM"/>
    </source>
</evidence>